<dbReference type="KEGG" id="bdr:105227304"/>
<evidence type="ECO:0000313" key="4">
    <source>
        <dbReference type="RefSeq" id="XP_011204874.1"/>
    </source>
</evidence>
<accession>A0A034WST4</accession>
<evidence type="ECO:0000256" key="1">
    <source>
        <dbReference type="SAM" id="SignalP"/>
    </source>
</evidence>
<proteinExistence type="predicted"/>
<dbReference type="GeneID" id="105227304"/>
<protein>
    <submittedName>
        <fullName evidence="4">Uncharacterized protein LOC105227304</fullName>
    </submittedName>
</protein>
<feature type="chain" id="PRO_5044538765" evidence="1">
    <location>
        <begin position="25"/>
        <end position="202"/>
    </location>
</feature>
<name>A0A034WST4_BACDO</name>
<feature type="signal peptide" evidence="1">
    <location>
        <begin position="1"/>
        <end position="24"/>
    </location>
</feature>
<keyword evidence="3" id="KW-1185">Reference proteome</keyword>
<dbReference type="EMBL" id="GAKP01001540">
    <property type="protein sequence ID" value="JAC57412.1"/>
    <property type="molecule type" value="Transcribed_RNA"/>
</dbReference>
<dbReference type="CTD" id="44125"/>
<reference evidence="4" key="2">
    <citation type="submission" date="2022-04" db="UniProtKB">
        <authorList>
            <consortium name="RefSeq"/>
        </authorList>
    </citation>
    <scope>IDENTIFICATION</scope>
    <source>
        <strain evidence="4">Punador</strain>
    </source>
</reference>
<dbReference type="AlphaFoldDB" id="A0A034WST4"/>
<evidence type="ECO:0000313" key="2">
    <source>
        <dbReference type="EMBL" id="JAC57412.1"/>
    </source>
</evidence>
<reference evidence="2" key="1">
    <citation type="journal article" date="2014" name="BMC Genomics">
        <title>Characterizing the developmental transcriptome of the oriental fruit fly, Bactrocera dorsalis (Diptera: Tephritidae) through comparative genomic analysis with Drosophila melanogaster utilizing modENCODE datasets.</title>
        <authorList>
            <person name="Geib S.M."/>
            <person name="Calla B."/>
            <person name="Hall B."/>
            <person name="Hou S."/>
            <person name="Manoukis N.C."/>
        </authorList>
    </citation>
    <scope>NUCLEOTIDE SEQUENCE</scope>
    <source>
        <strain evidence="2">Punador</strain>
    </source>
</reference>
<evidence type="ECO:0000313" key="3">
    <source>
        <dbReference type="Proteomes" id="UP001652620"/>
    </source>
</evidence>
<sequence length="202" mass="22829">MHSSSLLTFGVLLLLTTLANHCQGNESPGFFLKITKNVPRLGRRSDSYFLKNMKTIPRIGRRGDGELDVALLPSLSKRMLMNPAEAAAAAEREYSLVQPVTSNTLIELLNKNAIAADNIKFVHWKDFDRALQRDTELYGKLISLGRKPDQRLKADLNIDMNSGFTPLISSSNSNDYIYYNKDVDEMYAPKYGGDFMRYNQLD</sequence>
<organism evidence="2">
    <name type="scientific">Bactrocera dorsalis</name>
    <name type="common">Oriental fruit fly</name>
    <name type="synonym">Dacus dorsalis</name>
    <dbReference type="NCBI Taxonomy" id="27457"/>
    <lineage>
        <taxon>Eukaryota</taxon>
        <taxon>Metazoa</taxon>
        <taxon>Ecdysozoa</taxon>
        <taxon>Arthropoda</taxon>
        <taxon>Hexapoda</taxon>
        <taxon>Insecta</taxon>
        <taxon>Pterygota</taxon>
        <taxon>Neoptera</taxon>
        <taxon>Endopterygota</taxon>
        <taxon>Diptera</taxon>
        <taxon>Brachycera</taxon>
        <taxon>Muscomorpha</taxon>
        <taxon>Tephritoidea</taxon>
        <taxon>Tephritidae</taxon>
        <taxon>Bactrocera</taxon>
        <taxon>Bactrocera</taxon>
    </lineage>
</organism>
<gene>
    <name evidence="4" type="primary">LOC105227304</name>
</gene>
<dbReference type="RefSeq" id="XP_011204874.1">
    <property type="nucleotide sequence ID" value="XM_011206572.3"/>
</dbReference>
<dbReference type="OMA" id="FVHWKDF"/>
<dbReference type="OrthoDB" id="6339926at2759"/>
<keyword evidence="1" id="KW-0732">Signal</keyword>
<dbReference type="Proteomes" id="UP001652620">
    <property type="component" value="Chromosome 3"/>
</dbReference>